<geneLocation type="plasmid" evidence="2">
    <name>pkf715a dna</name>
</geneLocation>
<gene>
    <name evidence="1" type="ORF">KF715C_pA5610</name>
</gene>
<organism evidence="1 2">
    <name type="scientific">Pseudomonas putida</name>
    <name type="common">Arthrobacter siderocapsulatus</name>
    <dbReference type="NCBI Taxonomy" id="303"/>
    <lineage>
        <taxon>Bacteria</taxon>
        <taxon>Pseudomonadati</taxon>
        <taxon>Pseudomonadota</taxon>
        <taxon>Gammaproteobacteria</taxon>
        <taxon>Pseudomonadales</taxon>
        <taxon>Pseudomonadaceae</taxon>
        <taxon>Pseudomonas</taxon>
    </lineage>
</organism>
<dbReference type="RefSeq" id="WP_096427146.1">
    <property type="nucleotide sequence ID" value="NZ_AP015030.1"/>
</dbReference>
<dbReference type="AlphaFoldDB" id="A0A1L7NNM0"/>
<sequence length="213" mass="22952">MSELQLSFLETAPAEFDVNAVDDGVVAAGKATQGSAALSLSQRSVDDWVFGLGFTNWKNVIDHAIQTGHYELFSAEDGVSGLKKHGYRYAPIPRLPAGGATYVQQRLLVIAAQRGAAFGRNERMVQAGPEFLHKCVVENGLCDLMIKLGGEVFRGSVMVDQLNFPDQAKSDPGHIAIQLCRVLESAGAPADTRLEKGCTSLAAHFMRVVHGLR</sequence>
<name>A0A1L7NNM0_PSEPU</name>
<evidence type="ECO:0000313" key="1">
    <source>
        <dbReference type="EMBL" id="BAW27066.1"/>
    </source>
</evidence>
<dbReference type="EMBL" id="AP015030">
    <property type="protein sequence ID" value="BAW27066.1"/>
    <property type="molecule type" value="Genomic_DNA"/>
</dbReference>
<accession>A0A1L7NNM0</accession>
<evidence type="ECO:0000313" key="2">
    <source>
        <dbReference type="Proteomes" id="UP000218731"/>
    </source>
</evidence>
<reference evidence="1 2" key="1">
    <citation type="submission" date="2015-11" db="EMBL/GenBank/DDBJ databases">
        <title>Complete genome sequencing of a biphenyl-degrading bacterium, Pseudomonas putida KF715 (=NBRC110667).</title>
        <authorList>
            <person name="Suenaga H."/>
            <person name="Fujihara N."/>
            <person name="Watanabe T."/>
            <person name="Hirose J."/>
            <person name="Kimura N."/>
            <person name="Yamazoe A."/>
            <person name="Hosoyama A."/>
            <person name="Shimodaira J."/>
            <person name="Furukawa K."/>
        </authorList>
    </citation>
    <scope>NUCLEOTIDE SEQUENCE [LARGE SCALE GENOMIC DNA]</scope>
    <source>
        <strain evidence="1 2">KF715</strain>
        <plasmid evidence="2">Plasmid pkf715a dna</plasmid>
    </source>
</reference>
<keyword evidence="1" id="KW-0614">Plasmid</keyword>
<dbReference type="Proteomes" id="UP000218731">
    <property type="component" value="Plasmid pKF715A"/>
</dbReference>
<proteinExistence type="predicted"/>
<protein>
    <submittedName>
        <fullName evidence="1">Uncharacterized protein</fullName>
    </submittedName>
</protein>